<accession>A0A8R1U0D4</accession>
<evidence type="ECO:0000313" key="2">
    <source>
        <dbReference type="Proteomes" id="UP000024404"/>
    </source>
</evidence>
<dbReference type="AlphaFoldDB" id="A0A8R1U0D4"/>
<reference evidence="1" key="2">
    <citation type="submission" date="2022-06" db="UniProtKB">
        <authorList>
            <consortium name="EnsemblMetazoa"/>
        </authorList>
    </citation>
    <scope>IDENTIFICATION</scope>
</reference>
<protein>
    <submittedName>
        <fullName evidence="1">Uncharacterized protein</fullName>
    </submittedName>
</protein>
<keyword evidence="2" id="KW-1185">Reference proteome</keyword>
<dbReference type="Proteomes" id="UP000024404">
    <property type="component" value="Unassembled WGS sequence"/>
</dbReference>
<dbReference type="EnsemblMetazoa" id="OVOC8103.1">
    <property type="protein sequence ID" value="OVOC8103.1"/>
    <property type="gene ID" value="WBGene00244912"/>
</dbReference>
<sequence length="233" mass="27111">MRFKISDALLLDLRMPQQVCYAKLDDNLAGSKSIVRWKTSAHFLKSLLYAIQTEYVKRTLLDFLRRNFNIPDDRIVYLVIHFREPLVNEIDYKWNYRISTICIRGLQLEKSLWVLSTFGGALSAMGDYYKHFAEKAELVSYSQLQLANSIGDPVLISRCKLYISISLMQTNRYRAAAKIIRRQYNIAKTLKNQFLLHCCEGVWMKLRGIIENSRQMDRNTGITLNKKSLASVN</sequence>
<evidence type="ECO:0000313" key="1">
    <source>
        <dbReference type="EnsemblMetazoa" id="OVOC8103.1"/>
    </source>
</evidence>
<dbReference type="PANTHER" id="PTHR36693">
    <property type="entry name" value="GH02722P"/>
    <property type="match status" value="1"/>
</dbReference>
<dbReference type="InterPro" id="IPR032072">
    <property type="entry name" value="DUF4807"/>
</dbReference>
<dbReference type="OMA" id="FARETHD"/>
<name>A0A8R1U0D4_ONCVO</name>
<dbReference type="EMBL" id="CMVM020000246">
    <property type="status" value="NOT_ANNOTATED_CDS"/>
    <property type="molecule type" value="Genomic_DNA"/>
</dbReference>
<dbReference type="Pfam" id="PF16065">
    <property type="entry name" value="DUF4807"/>
    <property type="match status" value="1"/>
</dbReference>
<proteinExistence type="predicted"/>
<dbReference type="EnsemblMetazoa" id="OVOC8103.2">
    <property type="protein sequence ID" value="OVOC8103.2"/>
    <property type="gene ID" value="WBGene00244912"/>
</dbReference>
<reference evidence="2" key="1">
    <citation type="submission" date="2013-10" db="EMBL/GenBank/DDBJ databases">
        <title>Genome sequencing of Onchocerca volvulus.</title>
        <authorList>
            <person name="Cotton J."/>
            <person name="Tsai J."/>
            <person name="Stanley E."/>
            <person name="Tracey A."/>
            <person name="Holroyd N."/>
            <person name="Lustigman S."/>
            <person name="Berriman M."/>
        </authorList>
    </citation>
    <scope>NUCLEOTIDE SEQUENCE</scope>
</reference>
<organism evidence="1 2">
    <name type="scientific">Onchocerca volvulus</name>
    <dbReference type="NCBI Taxonomy" id="6282"/>
    <lineage>
        <taxon>Eukaryota</taxon>
        <taxon>Metazoa</taxon>
        <taxon>Ecdysozoa</taxon>
        <taxon>Nematoda</taxon>
        <taxon>Chromadorea</taxon>
        <taxon>Rhabditida</taxon>
        <taxon>Spirurina</taxon>
        <taxon>Spiruromorpha</taxon>
        <taxon>Filarioidea</taxon>
        <taxon>Onchocercidae</taxon>
        <taxon>Onchocerca</taxon>
    </lineage>
</organism>
<dbReference type="PANTHER" id="PTHR36693:SF1">
    <property type="entry name" value="GH02722P"/>
    <property type="match status" value="1"/>
</dbReference>